<name>A0A964WVX9_9HYPH</name>
<dbReference type="PANTHER" id="PTHR47495:SF2">
    <property type="entry name" value="ALDEHYDE DEHYDROGENASE"/>
    <property type="match status" value="1"/>
</dbReference>
<evidence type="ECO:0000313" key="2">
    <source>
        <dbReference type="EMBL" id="MYZ50508.1"/>
    </source>
</evidence>
<comment type="caution">
    <text evidence="2">The sequence shown here is derived from an EMBL/GenBank/DDBJ whole genome shotgun (WGS) entry which is preliminary data.</text>
</comment>
<feature type="non-terminal residue" evidence="2">
    <location>
        <position position="1"/>
    </location>
</feature>
<reference evidence="2" key="1">
    <citation type="submission" date="2019-03" db="EMBL/GenBank/DDBJ databases">
        <title>Afifella sp. nov., isolated from activated sludge.</title>
        <authorList>
            <person name="Li Q."/>
            <person name="Liu Y."/>
        </authorList>
    </citation>
    <scope>NUCLEOTIDE SEQUENCE</scope>
    <source>
        <strain evidence="2">L72</strain>
    </source>
</reference>
<evidence type="ECO:0000313" key="3">
    <source>
        <dbReference type="Proteomes" id="UP000773614"/>
    </source>
</evidence>
<dbReference type="PANTHER" id="PTHR47495">
    <property type="entry name" value="ALDEHYDE DEHYDROGENASE"/>
    <property type="match status" value="1"/>
</dbReference>
<dbReference type="EMBL" id="SPKJ01000191">
    <property type="protein sequence ID" value="MYZ50508.1"/>
    <property type="molecule type" value="Genomic_DNA"/>
</dbReference>
<sequence length="201" mass="20942">GPFAGRDAGAIVARDGGLAAGGGPVVAYADLLRRDGRDSVEAEVRAAPGDEAKRFASSAFGAVFVEVRVDEDLGTIRVPRMVGAYDVGRVINPKTARSQCIGGMVGGIGMALFEEAEWDERLGRVMNANLAEYLVPVCADIVALEAILLPGDDRNFNPLGVKGLGEIAICGVAPAIVSAVHHATGRRVRSLPITPEKLLLA</sequence>
<dbReference type="Gene3D" id="3.30.365.10">
    <property type="entry name" value="Aldehyde oxidase/xanthine dehydrogenase, molybdopterin binding domain"/>
    <property type="match status" value="2"/>
</dbReference>
<dbReference type="OrthoDB" id="8428274at2"/>
<dbReference type="Pfam" id="PF20256">
    <property type="entry name" value="MoCoBD_2"/>
    <property type="match status" value="1"/>
</dbReference>
<organism evidence="2 3">
    <name type="scientific">Propylenella binzhouense</name>
    <dbReference type="NCBI Taxonomy" id="2555902"/>
    <lineage>
        <taxon>Bacteria</taxon>
        <taxon>Pseudomonadati</taxon>
        <taxon>Pseudomonadota</taxon>
        <taxon>Alphaproteobacteria</taxon>
        <taxon>Hyphomicrobiales</taxon>
        <taxon>Propylenellaceae</taxon>
        <taxon>Propylenella</taxon>
    </lineage>
</organism>
<feature type="domain" description="Aldehyde oxidase/xanthine dehydrogenase second molybdopterin binding" evidence="1">
    <location>
        <begin position="28"/>
        <end position="141"/>
    </location>
</feature>
<dbReference type="AlphaFoldDB" id="A0A964WVX9"/>
<dbReference type="InterPro" id="IPR052516">
    <property type="entry name" value="N-heterocyclic_Hydroxylase"/>
</dbReference>
<accession>A0A964WVX9</accession>
<keyword evidence="3" id="KW-1185">Reference proteome</keyword>
<protein>
    <submittedName>
        <fullName evidence="2">Xanthine dehydrogenase family protein molybdopterin-binding subunit</fullName>
    </submittedName>
</protein>
<dbReference type="SUPFAM" id="SSF56003">
    <property type="entry name" value="Molybdenum cofactor-binding domain"/>
    <property type="match status" value="1"/>
</dbReference>
<dbReference type="InterPro" id="IPR037165">
    <property type="entry name" value="AldOxase/xan_DH_Mopterin-bd_sf"/>
</dbReference>
<evidence type="ECO:0000259" key="1">
    <source>
        <dbReference type="Pfam" id="PF20256"/>
    </source>
</evidence>
<dbReference type="GO" id="GO:0016491">
    <property type="term" value="F:oxidoreductase activity"/>
    <property type="evidence" value="ECO:0007669"/>
    <property type="project" value="InterPro"/>
</dbReference>
<gene>
    <name evidence="2" type="ORF">E4O86_22675</name>
</gene>
<proteinExistence type="predicted"/>
<dbReference type="InterPro" id="IPR046867">
    <property type="entry name" value="AldOxase/xan_DH_MoCoBD2"/>
</dbReference>
<dbReference type="Proteomes" id="UP000773614">
    <property type="component" value="Unassembled WGS sequence"/>
</dbReference>
<dbReference type="RefSeq" id="WP_161142823.1">
    <property type="nucleotide sequence ID" value="NZ_SPKJ01000191.1"/>
</dbReference>